<evidence type="ECO:0000313" key="3">
    <source>
        <dbReference type="EMBL" id="GAA3523447.1"/>
    </source>
</evidence>
<reference evidence="4" key="1">
    <citation type="journal article" date="2019" name="Int. J. Syst. Evol. Microbiol.">
        <title>The Global Catalogue of Microorganisms (GCM) 10K type strain sequencing project: providing services to taxonomists for standard genome sequencing and annotation.</title>
        <authorList>
            <consortium name="The Broad Institute Genomics Platform"/>
            <consortium name="The Broad Institute Genome Sequencing Center for Infectious Disease"/>
            <person name="Wu L."/>
            <person name="Ma J."/>
        </authorList>
    </citation>
    <scope>NUCLEOTIDE SEQUENCE [LARGE SCALE GENOMIC DNA]</scope>
    <source>
        <strain evidence="4">JCM 16898</strain>
    </source>
</reference>
<dbReference type="PANTHER" id="PTHR10963">
    <property type="entry name" value="GLYCOSYL HYDROLASE-RELATED"/>
    <property type="match status" value="1"/>
</dbReference>
<dbReference type="Proteomes" id="UP001500689">
    <property type="component" value="Unassembled WGS sequence"/>
</dbReference>
<protein>
    <recommendedName>
        <fullName evidence="2">GH16 domain-containing protein</fullName>
    </recommendedName>
</protein>
<dbReference type="Pfam" id="PF00722">
    <property type="entry name" value="Glyco_hydro_16"/>
    <property type="match status" value="1"/>
</dbReference>
<dbReference type="PROSITE" id="PS51762">
    <property type="entry name" value="GH16_2"/>
    <property type="match status" value="1"/>
</dbReference>
<proteinExistence type="predicted"/>
<dbReference type="Gene3D" id="2.60.120.200">
    <property type="match status" value="1"/>
</dbReference>
<dbReference type="InterPro" id="IPR013320">
    <property type="entry name" value="ConA-like_dom_sf"/>
</dbReference>
<gene>
    <name evidence="3" type="ORF">GCM10022222_01870</name>
</gene>
<dbReference type="SUPFAM" id="SSF49899">
    <property type="entry name" value="Concanavalin A-like lectins/glucanases"/>
    <property type="match status" value="1"/>
</dbReference>
<name>A0ABP6UY69_9PSEU</name>
<evidence type="ECO:0000256" key="1">
    <source>
        <dbReference type="SAM" id="SignalP"/>
    </source>
</evidence>
<feature type="domain" description="GH16" evidence="2">
    <location>
        <begin position="34"/>
        <end position="261"/>
    </location>
</feature>
<dbReference type="CDD" id="cd00413">
    <property type="entry name" value="Glyco_hydrolase_16"/>
    <property type="match status" value="1"/>
</dbReference>
<dbReference type="RefSeq" id="WP_344854278.1">
    <property type="nucleotide sequence ID" value="NZ_BAAAZN010000001.1"/>
</dbReference>
<dbReference type="EMBL" id="BAAAZN010000001">
    <property type="protein sequence ID" value="GAA3523447.1"/>
    <property type="molecule type" value="Genomic_DNA"/>
</dbReference>
<dbReference type="InterPro" id="IPR050546">
    <property type="entry name" value="Glycosyl_Hydrlase_16"/>
</dbReference>
<sequence length="261" mass="28479">MTNRTTRTAVAAVVGLLLGAQLGGGAAEGQEHAAHARRLIAEDDFTGAKLDTTKWSPYNAKSSNGISQWSPDEVGVGGGELRINGHGRDPSGKTNRSGALCWCRGAGNQAYGLWMVRAKFDAGKGYGPAMLLWPQSNHWPEDGELDLVESAQPKRTTALSSVHWGSLPNGKRESGKLWGDYTQWHTYAVDWQPDFVKYSIDGQTVYDTRYSLQNPGIPKNPMHLVIQQEPGPFGAPSWIPAPDASTPDQVIVHVDWVKIYK</sequence>
<organism evidence="3 4">
    <name type="scientific">Amycolatopsis ultiminotia</name>
    <dbReference type="NCBI Taxonomy" id="543629"/>
    <lineage>
        <taxon>Bacteria</taxon>
        <taxon>Bacillati</taxon>
        <taxon>Actinomycetota</taxon>
        <taxon>Actinomycetes</taxon>
        <taxon>Pseudonocardiales</taxon>
        <taxon>Pseudonocardiaceae</taxon>
        <taxon>Amycolatopsis</taxon>
    </lineage>
</organism>
<feature type="chain" id="PRO_5046302472" description="GH16 domain-containing protein" evidence="1">
    <location>
        <begin position="27"/>
        <end position="261"/>
    </location>
</feature>
<evidence type="ECO:0000259" key="2">
    <source>
        <dbReference type="PROSITE" id="PS51762"/>
    </source>
</evidence>
<keyword evidence="1" id="KW-0732">Signal</keyword>
<accession>A0ABP6UY69</accession>
<dbReference type="InterPro" id="IPR000757">
    <property type="entry name" value="Beta-glucanase-like"/>
</dbReference>
<dbReference type="PANTHER" id="PTHR10963:SF60">
    <property type="entry name" value="GRAM-NEGATIVE BACTERIA-BINDING PROTEIN 1-RELATED"/>
    <property type="match status" value="1"/>
</dbReference>
<feature type="signal peptide" evidence="1">
    <location>
        <begin position="1"/>
        <end position="26"/>
    </location>
</feature>
<keyword evidence="4" id="KW-1185">Reference proteome</keyword>
<comment type="caution">
    <text evidence="3">The sequence shown here is derived from an EMBL/GenBank/DDBJ whole genome shotgun (WGS) entry which is preliminary data.</text>
</comment>
<evidence type="ECO:0000313" key="4">
    <source>
        <dbReference type="Proteomes" id="UP001500689"/>
    </source>
</evidence>